<dbReference type="EMBL" id="JARJCW010000059">
    <property type="protein sequence ID" value="KAJ7201278.1"/>
    <property type="molecule type" value="Genomic_DNA"/>
</dbReference>
<gene>
    <name evidence="2" type="ORF">GGX14DRAFT_656159</name>
</gene>
<protein>
    <submittedName>
        <fullName evidence="2">Uncharacterized protein</fullName>
    </submittedName>
</protein>
<dbReference type="AlphaFoldDB" id="A0AAD6VA37"/>
<dbReference type="Proteomes" id="UP001219525">
    <property type="component" value="Unassembled WGS sequence"/>
</dbReference>
<reference evidence="2" key="1">
    <citation type="submission" date="2023-03" db="EMBL/GenBank/DDBJ databases">
        <title>Massive genome expansion in bonnet fungi (Mycena s.s.) driven by repeated elements and novel gene families across ecological guilds.</title>
        <authorList>
            <consortium name="Lawrence Berkeley National Laboratory"/>
            <person name="Harder C.B."/>
            <person name="Miyauchi S."/>
            <person name="Viragh M."/>
            <person name="Kuo A."/>
            <person name="Thoen E."/>
            <person name="Andreopoulos B."/>
            <person name="Lu D."/>
            <person name="Skrede I."/>
            <person name="Drula E."/>
            <person name="Henrissat B."/>
            <person name="Morin E."/>
            <person name="Kohler A."/>
            <person name="Barry K."/>
            <person name="LaButti K."/>
            <person name="Morin E."/>
            <person name="Salamov A."/>
            <person name="Lipzen A."/>
            <person name="Mereny Z."/>
            <person name="Hegedus B."/>
            <person name="Baldrian P."/>
            <person name="Stursova M."/>
            <person name="Weitz H."/>
            <person name="Taylor A."/>
            <person name="Grigoriev I.V."/>
            <person name="Nagy L.G."/>
            <person name="Martin F."/>
            <person name="Kauserud H."/>
        </authorList>
    </citation>
    <scope>NUCLEOTIDE SEQUENCE</scope>
    <source>
        <strain evidence="2">9144</strain>
    </source>
</reference>
<organism evidence="2 3">
    <name type="scientific">Mycena pura</name>
    <dbReference type="NCBI Taxonomy" id="153505"/>
    <lineage>
        <taxon>Eukaryota</taxon>
        <taxon>Fungi</taxon>
        <taxon>Dikarya</taxon>
        <taxon>Basidiomycota</taxon>
        <taxon>Agaricomycotina</taxon>
        <taxon>Agaricomycetes</taxon>
        <taxon>Agaricomycetidae</taxon>
        <taxon>Agaricales</taxon>
        <taxon>Marasmiineae</taxon>
        <taxon>Mycenaceae</taxon>
        <taxon>Mycena</taxon>
    </lineage>
</organism>
<keyword evidence="3" id="KW-1185">Reference proteome</keyword>
<feature type="region of interest" description="Disordered" evidence="1">
    <location>
        <begin position="101"/>
        <end position="155"/>
    </location>
</feature>
<proteinExistence type="predicted"/>
<sequence length="187" mass="20241">AFYIALTGLLAVNPRPRSSRSARRHCPHELQLTYYSYVLLMFHAALSCLAFTSHRRMPFPPLRGAFVPPPLPCSSPTRASARGWMRRIQDRMVDGRTISAHTTYMSPDSDDDTTADSCAAPSLPPRDGPVSSEGVADGPPRAPSQSVHCPSAATASRRANLSGMPRLPACLPSSARSLYPWHGCPDA</sequence>
<evidence type="ECO:0000256" key="1">
    <source>
        <dbReference type="SAM" id="MobiDB-lite"/>
    </source>
</evidence>
<evidence type="ECO:0000313" key="3">
    <source>
        <dbReference type="Proteomes" id="UP001219525"/>
    </source>
</evidence>
<accession>A0AAD6VA37</accession>
<feature type="compositionally biased region" description="Polar residues" evidence="1">
    <location>
        <begin position="143"/>
        <end position="155"/>
    </location>
</feature>
<comment type="caution">
    <text evidence="2">The sequence shown here is derived from an EMBL/GenBank/DDBJ whole genome shotgun (WGS) entry which is preliminary data.</text>
</comment>
<evidence type="ECO:0000313" key="2">
    <source>
        <dbReference type="EMBL" id="KAJ7201278.1"/>
    </source>
</evidence>
<name>A0AAD6VA37_9AGAR</name>
<feature type="non-terminal residue" evidence="2">
    <location>
        <position position="1"/>
    </location>
</feature>